<keyword evidence="1" id="KW-0732">Signal</keyword>
<dbReference type="InterPro" id="IPR011042">
    <property type="entry name" value="6-blade_b-propeller_TolB-like"/>
</dbReference>
<gene>
    <name evidence="2" type="ORF">D9V37_05290</name>
</gene>
<dbReference type="Gene3D" id="2.120.10.30">
    <property type="entry name" value="TolB, C-terminal domain"/>
    <property type="match status" value="1"/>
</dbReference>
<keyword evidence="3" id="KW-1185">Reference proteome</keyword>
<evidence type="ECO:0000256" key="1">
    <source>
        <dbReference type="SAM" id="SignalP"/>
    </source>
</evidence>
<comment type="caution">
    <text evidence="2">The sequence shown here is derived from an EMBL/GenBank/DDBJ whole genome shotgun (WGS) entry which is preliminary data.</text>
</comment>
<evidence type="ECO:0000313" key="2">
    <source>
        <dbReference type="EMBL" id="RLV50263.1"/>
    </source>
</evidence>
<sequence length="391" mass="39665">MRLHAQIVRVTAASAAIALGAAALLTPTAATATPLHPDSAILVYDGGAGQIVEVAADGTQSVFASGLSTNYYHQGLAADGAGNVYATDDDSIVRFAPTGGSPTTVLSVPGAQFTDVGVDTAGDVSAWDASSSSLVRRLAVSGQVDTIAVNGWVGLTMNPSGTTYVANPFAVWSVPIGSTTVSSVPIVNPLLFMRALAVAPDGELWSGGDQILHLTTSGASTSLPTGGISEGIGFDADGNLYYAMGGPTVSEVPAGTTTPVDVATGFTNAMDVLQVPVVPAVTTPVPVPTTPTPTTTVPVTVAVSKDHPSSRRLEVSVGGFDSGEAYVVKLGKRTLATGTASSSGTITDDVRVPQCLGGTHRIRVVGAAGHVGRDAFHVDRTARHRCTKLYN</sequence>
<organism evidence="2 3">
    <name type="scientific">Nocardioides mangrovicus</name>
    <dbReference type="NCBI Taxonomy" id="2478913"/>
    <lineage>
        <taxon>Bacteria</taxon>
        <taxon>Bacillati</taxon>
        <taxon>Actinomycetota</taxon>
        <taxon>Actinomycetes</taxon>
        <taxon>Propionibacteriales</taxon>
        <taxon>Nocardioidaceae</taxon>
        <taxon>Nocardioides</taxon>
    </lineage>
</organism>
<dbReference type="AlphaFoldDB" id="A0A3L8P6D4"/>
<dbReference type="Gene3D" id="2.40.10.500">
    <property type="match status" value="1"/>
</dbReference>
<evidence type="ECO:0000313" key="3">
    <source>
        <dbReference type="Proteomes" id="UP000281708"/>
    </source>
</evidence>
<dbReference type="SUPFAM" id="SSF63829">
    <property type="entry name" value="Calcium-dependent phosphotriesterase"/>
    <property type="match status" value="2"/>
</dbReference>
<proteinExistence type="predicted"/>
<dbReference type="Proteomes" id="UP000281708">
    <property type="component" value="Unassembled WGS sequence"/>
</dbReference>
<name>A0A3L8P6D4_9ACTN</name>
<dbReference type="EMBL" id="RDBE01000004">
    <property type="protein sequence ID" value="RLV50263.1"/>
    <property type="molecule type" value="Genomic_DNA"/>
</dbReference>
<accession>A0A3L8P6D4</accession>
<reference evidence="2 3" key="1">
    <citation type="submission" date="2018-10" db="EMBL/GenBank/DDBJ databases">
        <title>Marmoricola sp. 4Q3S-7 whole genome shotgun sequence.</title>
        <authorList>
            <person name="Li F."/>
        </authorList>
    </citation>
    <scope>NUCLEOTIDE SEQUENCE [LARGE SCALE GENOMIC DNA]</scope>
    <source>
        <strain evidence="2 3">4Q3S-7</strain>
    </source>
</reference>
<feature type="chain" id="PRO_5018289115" evidence="1">
    <location>
        <begin position="33"/>
        <end position="391"/>
    </location>
</feature>
<dbReference type="OrthoDB" id="5240929at2"/>
<feature type="signal peptide" evidence="1">
    <location>
        <begin position="1"/>
        <end position="32"/>
    </location>
</feature>
<protein>
    <submittedName>
        <fullName evidence="2">Uncharacterized protein</fullName>
    </submittedName>
</protein>
<dbReference type="RefSeq" id="WP_121805125.1">
    <property type="nucleotide sequence ID" value="NZ_RDBE01000004.1"/>
</dbReference>